<dbReference type="CDD" id="cd07382">
    <property type="entry name" value="MPP_DR1281"/>
    <property type="match status" value="1"/>
</dbReference>
<feature type="binding site" evidence="2">
    <location>
        <position position="180"/>
    </location>
    <ligand>
        <name>Fe cation</name>
        <dbReference type="ChEBI" id="CHEBI:24875"/>
        <label>1</label>
    </ligand>
</feature>
<proteinExistence type="predicted"/>
<evidence type="ECO:0000313" key="4">
    <source>
        <dbReference type="Proteomes" id="UP000503640"/>
    </source>
</evidence>
<evidence type="ECO:0000313" key="3">
    <source>
        <dbReference type="EMBL" id="GEJ58765.1"/>
    </source>
</evidence>
<feature type="active site" description="Proton donor" evidence="1">
    <location>
        <position position="68"/>
    </location>
</feature>
<dbReference type="PANTHER" id="PTHR36303">
    <property type="entry name" value="2',3'-CYCLIC-NUCLEOTIDE 2'-PHOSPHODIESTERASE"/>
    <property type="match status" value="1"/>
</dbReference>
<dbReference type="InterPro" id="IPR005235">
    <property type="entry name" value="YmdB-like"/>
</dbReference>
<evidence type="ECO:0000256" key="1">
    <source>
        <dbReference type="PIRSR" id="PIRSR004789-50"/>
    </source>
</evidence>
<feature type="binding site" evidence="2">
    <location>
        <position position="67"/>
    </location>
    <ligand>
        <name>Fe cation</name>
        <dbReference type="ChEBI" id="CHEBI:24875"/>
        <label>2</label>
    </ligand>
</feature>
<organism evidence="3 4">
    <name type="scientific">Anaeromyxobacter diazotrophicus</name>
    <dbReference type="NCBI Taxonomy" id="2590199"/>
    <lineage>
        <taxon>Bacteria</taxon>
        <taxon>Pseudomonadati</taxon>
        <taxon>Myxococcota</taxon>
        <taxon>Myxococcia</taxon>
        <taxon>Myxococcales</taxon>
        <taxon>Cystobacterineae</taxon>
        <taxon>Anaeromyxobacteraceae</taxon>
        <taxon>Anaeromyxobacter</taxon>
    </lineage>
</organism>
<feature type="binding site" evidence="2">
    <location>
        <position position="39"/>
    </location>
    <ligand>
        <name>Fe cation</name>
        <dbReference type="ChEBI" id="CHEBI:24875"/>
        <label>1</label>
    </ligand>
</feature>
<feature type="binding site" evidence="2">
    <location>
        <position position="8"/>
    </location>
    <ligand>
        <name>Fe cation</name>
        <dbReference type="ChEBI" id="CHEBI:24875"/>
        <label>1</label>
    </ligand>
</feature>
<dbReference type="RefSeq" id="WP_176067643.1">
    <property type="nucleotide sequence ID" value="NZ_BJTG01000009.1"/>
</dbReference>
<dbReference type="GO" id="GO:0046872">
    <property type="term" value="F:metal ion binding"/>
    <property type="evidence" value="ECO:0007669"/>
    <property type="project" value="UniProtKB-KW"/>
</dbReference>
<protein>
    <submittedName>
        <fullName evidence="3">2',3'-cyclic-nucleotide 2'-phosphodiesterase</fullName>
    </submittedName>
</protein>
<dbReference type="PIRSF" id="PIRSF004789">
    <property type="entry name" value="DR1281"/>
    <property type="match status" value="1"/>
</dbReference>
<feature type="binding site" evidence="2">
    <location>
        <position position="39"/>
    </location>
    <ligand>
        <name>Fe cation</name>
        <dbReference type="ChEBI" id="CHEBI:24875"/>
        <label>2</label>
    </ligand>
</feature>
<keyword evidence="2" id="KW-0479">Metal-binding</keyword>
<dbReference type="Pfam" id="PF13277">
    <property type="entry name" value="YmdB"/>
    <property type="match status" value="1"/>
</dbReference>
<dbReference type="AlphaFoldDB" id="A0A7I9VQT7"/>
<reference evidence="4" key="1">
    <citation type="journal article" date="2020" name="Appl. Environ. Microbiol.">
        <title>Diazotrophic Anaeromyxobacter Isolates from Soils.</title>
        <authorList>
            <person name="Masuda Y."/>
            <person name="Yamanaka H."/>
            <person name="Xu Z.X."/>
            <person name="Shiratori Y."/>
            <person name="Aono T."/>
            <person name="Amachi S."/>
            <person name="Senoo K."/>
            <person name="Itoh H."/>
        </authorList>
    </citation>
    <scope>NUCLEOTIDE SEQUENCE [LARGE SCALE GENOMIC DNA]</scope>
    <source>
        <strain evidence="4">R267</strain>
    </source>
</reference>
<dbReference type="NCBIfam" id="TIGR00282">
    <property type="entry name" value="TIGR00282 family metallophosphoesterase"/>
    <property type="match status" value="1"/>
</dbReference>
<dbReference type="GO" id="GO:0004113">
    <property type="term" value="F:2',3'-cyclic-nucleotide 3'-phosphodiesterase activity"/>
    <property type="evidence" value="ECO:0007669"/>
    <property type="project" value="TreeGrafter"/>
</dbReference>
<dbReference type="InterPro" id="IPR029052">
    <property type="entry name" value="Metallo-depent_PP-like"/>
</dbReference>
<keyword evidence="4" id="KW-1185">Reference proteome</keyword>
<dbReference type="PANTHER" id="PTHR36303:SF1">
    <property type="entry name" value="2',3'-CYCLIC-NUCLEOTIDE 2'-PHOSPHODIESTERASE"/>
    <property type="match status" value="1"/>
</dbReference>
<sequence length="263" mass="28349">MKVLFLGDVFGKPGRLAVSHFVPKLIAAHGIDLVVANSENSAGGAGVTPESADELLACEVDLLTGGNHIWSKRELVPYLEKPGSRQLRPANYPPGSPGRGRAVIQTPDGRRLGVINLEGRVFMKTLDDPFRAAEEELAALKKEGVTAVLVDMHCEATSEKNAMGHFLDGRVSAVLGTHTHVQTADERVLPGGTAFITDVGMCGPWDSVIGVKKDLVLQRFLTQRPVGFEPARRETYLQGALVDIDEASGKARSIVRVQERLPD</sequence>
<gene>
    <name evidence="3" type="ORF">AMYX_35060</name>
</gene>
<dbReference type="SUPFAM" id="SSF56300">
    <property type="entry name" value="Metallo-dependent phosphatases"/>
    <property type="match status" value="1"/>
</dbReference>
<accession>A0A7I9VQT7</accession>
<name>A0A7I9VQT7_9BACT</name>
<dbReference type="Gene3D" id="3.60.21.10">
    <property type="match status" value="1"/>
</dbReference>
<comment type="caution">
    <text evidence="3">The sequence shown here is derived from an EMBL/GenBank/DDBJ whole genome shotgun (WGS) entry which is preliminary data.</text>
</comment>
<dbReference type="EMBL" id="BJTG01000009">
    <property type="protein sequence ID" value="GEJ58765.1"/>
    <property type="molecule type" value="Genomic_DNA"/>
</dbReference>
<evidence type="ECO:0000256" key="2">
    <source>
        <dbReference type="PIRSR" id="PIRSR004789-51"/>
    </source>
</evidence>
<feature type="binding site" evidence="2">
    <location>
        <position position="153"/>
    </location>
    <ligand>
        <name>Fe cation</name>
        <dbReference type="ChEBI" id="CHEBI:24875"/>
        <label>2</label>
    </ligand>
</feature>
<dbReference type="Proteomes" id="UP000503640">
    <property type="component" value="Unassembled WGS sequence"/>
</dbReference>
<feature type="binding site" evidence="2">
    <location>
        <position position="40"/>
    </location>
    <ligand>
        <name>Fe cation</name>
        <dbReference type="ChEBI" id="CHEBI:24875"/>
        <label>1</label>
    </ligand>
</feature>
<feature type="binding site" evidence="2">
    <location>
        <position position="178"/>
    </location>
    <ligand>
        <name>Fe cation</name>
        <dbReference type="ChEBI" id="CHEBI:24875"/>
        <label>2</label>
    </ligand>
</feature>